<keyword evidence="6" id="KW-1185">Reference proteome</keyword>
<evidence type="ECO:0000313" key="6">
    <source>
        <dbReference type="Proteomes" id="UP000076512"/>
    </source>
</evidence>
<accession>A0A164I838</accession>
<comment type="caution">
    <text evidence="5">The sequence shown here is derived from an EMBL/GenBank/DDBJ whole genome shotgun (WGS) entry which is preliminary data.</text>
</comment>
<evidence type="ECO:0000256" key="4">
    <source>
        <dbReference type="ARBA" id="ARBA00023186"/>
    </source>
</evidence>
<dbReference type="Pfam" id="PF14011">
    <property type="entry name" value="ESX-1_EspG"/>
    <property type="match status" value="1"/>
</dbReference>
<evidence type="ECO:0008006" key="7">
    <source>
        <dbReference type="Google" id="ProtNLM"/>
    </source>
</evidence>
<evidence type="ECO:0000256" key="1">
    <source>
        <dbReference type="ARBA" id="ARBA00004496"/>
    </source>
</evidence>
<dbReference type="OrthoDB" id="3681944at2"/>
<dbReference type="InterPro" id="IPR025734">
    <property type="entry name" value="EspG"/>
</dbReference>
<dbReference type="AlphaFoldDB" id="A0A164I838"/>
<comment type="similarity">
    <text evidence="2">Belongs to the EspG family.</text>
</comment>
<sequence>MTTLTNDAVLVTSELLGVQTLPLVLEVGPRQDEIGAFLAARETALTGLRTAGLIDPHDEVDADLAAALFTLAQPERELAARIFTESGTRRVCLARRGAQHAVAIRDGDAIDVRTAWSDGEGATLARPVLEALGPATPAAVASFSAPSDELRDKLDQAAASSEFTQVVYDAGVREREAIEFGLAMASCHAHAEIVAYAYDDGLTTTSSGSVAVYDTARGRIVASPGAAPDFRVWTTFHPGSDHRIAQAISALVETLPGGRWLP</sequence>
<dbReference type="STRING" id="455432.AWN90_15830"/>
<reference evidence="5 6" key="1">
    <citation type="submission" date="2016-04" db="EMBL/GenBank/DDBJ databases">
        <authorList>
            <person name="Evans L.H."/>
            <person name="Alamgir A."/>
            <person name="Owens N."/>
            <person name="Weber N.D."/>
            <person name="Virtaneva K."/>
            <person name="Barbian K."/>
            <person name="Babar A."/>
            <person name="Rosenke K."/>
        </authorList>
    </citation>
    <scope>NUCLEOTIDE SEQUENCE [LARGE SCALE GENOMIC DNA]</scope>
    <source>
        <strain evidence="5 6">IFM 0406</strain>
    </source>
</reference>
<keyword evidence="4" id="KW-0143">Chaperone</keyword>
<dbReference type="Proteomes" id="UP000076512">
    <property type="component" value="Unassembled WGS sequence"/>
</dbReference>
<gene>
    <name evidence="5" type="ORF">AWN90_15830</name>
</gene>
<protein>
    <recommendedName>
        <fullName evidence="7">ESX secretion-associated protein EspG</fullName>
    </recommendedName>
</protein>
<keyword evidence="3" id="KW-0963">Cytoplasm</keyword>
<organism evidence="5 6">
    <name type="scientific">Nocardia terpenica</name>
    <dbReference type="NCBI Taxonomy" id="455432"/>
    <lineage>
        <taxon>Bacteria</taxon>
        <taxon>Bacillati</taxon>
        <taxon>Actinomycetota</taxon>
        <taxon>Actinomycetes</taxon>
        <taxon>Mycobacteriales</taxon>
        <taxon>Nocardiaceae</taxon>
        <taxon>Nocardia</taxon>
    </lineage>
</organism>
<comment type="subcellular location">
    <subcellularLocation>
        <location evidence="1">Cytoplasm</location>
    </subcellularLocation>
</comment>
<evidence type="ECO:0000313" key="5">
    <source>
        <dbReference type="EMBL" id="KZM69184.1"/>
    </source>
</evidence>
<evidence type="ECO:0000256" key="3">
    <source>
        <dbReference type="ARBA" id="ARBA00022490"/>
    </source>
</evidence>
<dbReference type="RefSeq" id="WP_067581434.1">
    <property type="nucleotide sequence ID" value="NZ_JABMCZ010000002.1"/>
</dbReference>
<name>A0A164I838_9NOCA</name>
<proteinExistence type="inferred from homology"/>
<dbReference type="EMBL" id="LWGR01000021">
    <property type="protein sequence ID" value="KZM69184.1"/>
    <property type="molecule type" value="Genomic_DNA"/>
</dbReference>
<evidence type="ECO:0000256" key="2">
    <source>
        <dbReference type="ARBA" id="ARBA00006411"/>
    </source>
</evidence>